<dbReference type="InterPro" id="IPR001466">
    <property type="entry name" value="Beta-lactam-related"/>
</dbReference>
<dbReference type="PANTHER" id="PTHR43283:SF11">
    <property type="entry name" value="BETA-LACTAMASE-RELATED DOMAIN-CONTAINING PROTEIN"/>
    <property type="match status" value="1"/>
</dbReference>
<dbReference type="PANTHER" id="PTHR43283">
    <property type="entry name" value="BETA-LACTAMASE-RELATED"/>
    <property type="match status" value="1"/>
</dbReference>
<comment type="caution">
    <text evidence="3">The sequence shown here is derived from an EMBL/GenBank/DDBJ whole genome shotgun (WGS) entry which is preliminary data.</text>
</comment>
<evidence type="ECO:0000313" key="3">
    <source>
        <dbReference type="EMBL" id="KGA94157.1"/>
    </source>
</evidence>
<gene>
    <name evidence="3" type="ORF">LptCag_0783</name>
</gene>
<dbReference type="InterPro" id="IPR050789">
    <property type="entry name" value="Diverse_Enzym_Activities"/>
</dbReference>
<dbReference type="SUPFAM" id="SSF56601">
    <property type="entry name" value="beta-lactamase/transpeptidase-like"/>
    <property type="match status" value="1"/>
</dbReference>
<protein>
    <submittedName>
        <fullName evidence="3">Beta-lactamase</fullName>
    </submittedName>
</protein>
<evidence type="ECO:0000259" key="2">
    <source>
        <dbReference type="Pfam" id="PF00144"/>
    </source>
</evidence>
<name>A0A094WET7_9BACT</name>
<evidence type="ECO:0000313" key="4">
    <source>
        <dbReference type="Proteomes" id="UP000029452"/>
    </source>
</evidence>
<accession>A0A094WET7</accession>
<keyword evidence="1" id="KW-0378">Hydrolase</keyword>
<dbReference type="AlphaFoldDB" id="A0A094WET7"/>
<feature type="domain" description="Beta-lactamase-related" evidence="2">
    <location>
        <begin position="37"/>
        <end position="329"/>
    </location>
</feature>
<reference evidence="3 4" key="1">
    <citation type="submission" date="2014-06" db="EMBL/GenBank/DDBJ databases">
        <title>Draft genome sequence of iron oxidizing acidophile Leptospirillum ferriphilum DSM14647.</title>
        <authorList>
            <person name="Cardenas J.P."/>
            <person name="Lazcano M."/>
            <person name="Ossandon F.J."/>
            <person name="Corbett M."/>
            <person name="Holmes D.S."/>
            <person name="Watkin E."/>
        </authorList>
    </citation>
    <scope>NUCLEOTIDE SEQUENCE [LARGE SCALE GENOMIC DNA]</scope>
    <source>
        <strain evidence="3 4">DSM 14647</strain>
    </source>
</reference>
<dbReference type="Pfam" id="PF00144">
    <property type="entry name" value="Beta-lactamase"/>
    <property type="match status" value="1"/>
</dbReference>
<dbReference type="OrthoDB" id="9770183at2"/>
<dbReference type="PATRIC" id="fig|178606.4.peg.1318"/>
<sequence length="352" mass="38766">MTIETTLENAVRENVFPGAVSLWGTARTILGEVAVGQTRVDLSNSAPVTSDTMFDLASLTKPLVTASLSLLLASKGILDIDAPLSEYLPDTRKTALEGVPFHRLLSHSSGLVGWAPLFRECVPDNARECLKKAILALPLSSVPGTRSEYSDFGYILAGWILESVGQKPLDRLFDEYIRIPLDISDAGFTPVAPGSPFEKRSFAATEPPEEGSVSLAGIVHDEHARLLGGISGHAGLFGTAKAVWELSKPWFGEGDLFPRGWLDRFRTRQDGTPWTLGWDTPTAGSSSGTRFSSFSIGHLGYTGTSVWMDLDRQIIIILLTHRVHPTRTNNRIREFRPRFHDRIMEDVFFERS</sequence>
<organism evidence="3 4">
    <name type="scientific">Leptospirillum ferriphilum</name>
    <dbReference type="NCBI Taxonomy" id="178606"/>
    <lineage>
        <taxon>Bacteria</taxon>
        <taxon>Pseudomonadati</taxon>
        <taxon>Nitrospirota</taxon>
        <taxon>Nitrospiria</taxon>
        <taxon>Nitrospirales</taxon>
        <taxon>Nitrospiraceae</taxon>
        <taxon>Leptospirillum</taxon>
    </lineage>
</organism>
<dbReference type="RefSeq" id="WP_036082086.1">
    <property type="nucleotide sequence ID" value="NZ_JBPKCJ010000004.1"/>
</dbReference>
<dbReference type="InterPro" id="IPR012338">
    <property type="entry name" value="Beta-lactam/transpept-like"/>
</dbReference>
<dbReference type="GO" id="GO:0016787">
    <property type="term" value="F:hydrolase activity"/>
    <property type="evidence" value="ECO:0007669"/>
    <property type="project" value="UniProtKB-KW"/>
</dbReference>
<evidence type="ECO:0000256" key="1">
    <source>
        <dbReference type="ARBA" id="ARBA00022801"/>
    </source>
</evidence>
<dbReference type="Proteomes" id="UP000029452">
    <property type="component" value="Unassembled WGS sequence"/>
</dbReference>
<dbReference type="EMBL" id="JPGK01000004">
    <property type="protein sequence ID" value="KGA94157.1"/>
    <property type="molecule type" value="Genomic_DNA"/>
</dbReference>
<dbReference type="Gene3D" id="3.40.710.10">
    <property type="entry name" value="DD-peptidase/beta-lactamase superfamily"/>
    <property type="match status" value="1"/>
</dbReference>
<proteinExistence type="predicted"/>